<evidence type="ECO:0000256" key="1">
    <source>
        <dbReference type="ARBA" id="ARBA00022741"/>
    </source>
</evidence>
<dbReference type="PANTHER" id="PTHR43384">
    <property type="entry name" value="SEPTUM SITE-DETERMINING PROTEIN MIND HOMOLOG, CHLOROPLASTIC-RELATED"/>
    <property type="match status" value="1"/>
</dbReference>
<dbReference type="InterPro" id="IPR027417">
    <property type="entry name" value="P-loop_NTPase"/>
</dbReference>
<keyword evidence="2" id="KW-0067">ATP-binding</keyword>
<dbReference type="GO" id="GO:0016887">
    <property type="term" value="F:ATP hydrolysis activity"/>
    <property type="evidence" value="ECO:0007669"/>
    <property type="project" value="TreeGrafter"/>
</dbReference>
<dbReference type="GO" id="GO:0009898">
    <property type="term" value="C:cytoplasmic side of plasma membrane"/>
    <property type="evidence" value="ECO:0007669"/>
    <property type="project" value="TreeGrafter"/>
</dbReference>
<gene>
    <name evidence="3" type="ORF">GALL_457120</name>
</gene>
<organism evidence="3">
    <name type="scientific">mine drainage metagenome</name>
    <dbReference type="NCBI Taxonomy" id="410659"/>
    <lineage>
        <taxon>unclassified sequences</taxon>
        <taxon>metagenomes</taxon>
        <taxon>ecological metagenomes</taxon>
    </lineage>
</organism>
<sequence>MTSAANELCFATSITREGVESEIVEGMTKLGWRVALRALELTQVLDFAQRDHIDLALVGGDRPDGPTLIALMEQGIRVVGVVDSPLAVPRFQAYGVADLIHYESRNQERLLADLGALFKSRITRSHRSAKPAGRFFCVTGAAGAPGRTTIAFNLAMESADLGHSTLLAEIDRAGGTLAQQLGLLNSASTLNRALSTRLPISQIAPAVAGNFHVLTAPLQSVMVADLDPELVSGLWERATSEFEISIVDVGSIGDLNEIANGKRRVERLLVDALMKSDGVLVVVTPDPQSVARTLRALDALSAEIPEIPIQLVANRVPQKSGRGNRDSFSVIDAVGAFAERSLKIHQIPLDLDLFGRALNQGRAIAELAPRSPVRKAIRALAEDVWSPKVA</sequence>
<dbReference type="PANTHER" id="PTHR43384:SF6">
    <property type="entry name" value="SEPTUM SITE-DETERMINING PROTEIN MIND HOMOLOG, CHLOROPLASTIC"/>
    <property type="match status" value="1"/>
</dbReference>
<protein>
    <submittedName>
        <fullName evidence="3">Uncharacterized protein</fullName>
    </submittedName>
</protein>
<name>A0A1J5PYL3_9ZZZZ</name>
<dbReference type="GO" id="GO:0005829">
    <property type="term" value="C:cytosol"/>
    <property type="evidence" value="ECO:0007669"/>
    <property type="project" value="TreeGrafter"/>
</dbReference>
<dbReference type="EMBL" id="MLJW01003178">
    <property type="protein sequence ID" value="OIQ72660.1"/>
    <property type="molecule type" value="Genomic_DNA"/>
</dbReference>
<dbReference type="GO" id="GO:0005524">
    <property type="term" value="F:ATP binding"/>
    <property type="evidence" value="ECO:0007669"/>
    <property type="project" value="UniProtKB-KW"/>
</dbReference>
<comment type="caution">
    <text evidence="3">The sequence shown here is derived from an EMBL/GenBank/DDBJ whole genome shotgun (WGS) entry which is preliminary data.</text>
</comment>
<accession>A0A1J5PYL3</accession>
<dbReference type="InterPro" id="IPR050625">
    <property type="entry name" value="ParA/MinD_ATPase"/>
</dbReference>
<proteinExistence type="predicted"/>
<keyword evidence="1" id="KW-0547">Nucleotide-binding</keyword>
<dbReference type="AlphaFoldDB" id="A0A1J5PYL3"/>
<evidence type="ECO:0000256" key="2">
    <source>
        <dbReference type="ARBA" id="ARBA00022840"/>
    </source>
</evidence>
<dbReference type="GO" id="GO:0051782">
    <property type="term" value="P:negative regulation of cell division"/>
    <property type="evidence" value="ECO:0007669"/>
    <property type="project" value="TreeGrafter"/>
</dbReference>
<reference evidence="3" key="1">
    <citation type="submission" date="2016-10" db="EMBL/GenBank/DDBJ databases">
        <title>Sequence of Gallionella enrichment culture.</title>
        <authorList>
            <person name="Poehlein A."/>
            <person name="Muehling M."/>
            <person name="Daniel R."/>
        </authorList>
    </citation>
    <scope>NUCLEOTIDE SEQUENCE</scope>
</reference>
<dbReference type="SUPFAM" id="SSF52540">
    <property type="entry name" value="P-loop containing nucleoside triphosphate hydrolases"/>
    <property type="match status" value="1"/>
</dbReference>
<evidence type="ECO:0000313" key="3">
    <source>
        <dbReference type="EMBL" id="OIQ72660.1"/>
    </source>
</evidence>
<dbReference type="Gene3D" id="3.40.50.300">
    <property type="entry name" value="P-loop containing nucleotide triphosphate hydrolases"/>
    <property type="match status" value="1"/>
</dbReference>